<organism evidence="2 3">
    <name type="scientific">Puccinia sorghi</name>
    <dbReference type="NCBI Taxonomy" id="27349"/>
    <lineage>
        <taxon>Eukaryota</taxon>
        <taxon>Fungi</taxon>
        <taxon>Dikarya</taxon>
        <taxon>Basidiomycota</taxon>
        <taxon>Pucciniomycotina</taxon>
        <taxon>Pucciniomycetes</taxon>
        <taxon>Pucciniales</taxon>
        <taxon>Pucciniaceae</taxon>
        <taxon>Puccinia</taxon>
    </lineage>
</organism>
<proteinExistence type="predicted"/>
<gene>
    <name evidence="2" type="ORF">VP01_779g3</name>
</gene>
<accession>A0A0L6UBA3</accession>
<name>A0A0L6UBA3_9BASI</name>
<protein>
    <submittedName>
        <fullName evidence="2">Uncharacterized protein</fullName>
    </submittedName>
</protein>
<evidence type="ECO:0000313" key="3">
    <source>
        <dbReference type="Proteomes" id="UP000037035"/>
    </source>
</evidence>
<dbReference type="EMBL" id="LAVV01013271">
    <property type="protein sequence ID" value="KNZ45801.1"/>
    <property type="molecule type" value="Genomic_DNA"/>
</dbReference>
<evidence type="ECO:0000313" key="2">
    <source>
        <dbReference type="EMBL" id="KNZ45801.1"/>
    </source>
</evidence>
<feature type="region of interest" description="Disordered" evidence="1">
    <location>
        <begin position="144"/>
        <end position="166"/>
    </location>
</feature>
<dbReference type="AlphaFoldDB" id="A0A0L6UBA3"/>
<keyword evidence="3" id="KW-1185">Reference proteome</keyword>
<sequence>MNFHYYIHKRKIISSRLRRCLVQALPTGTISITCTGTVDENEDAGTADREMHWNSDDSLGLRMKSAGTTKCEQSSDSVYLSIYIGRVWVSRSARGSEKECLLLELRCILAVLSKFSTVKPKSTQHNRRKAFSLQAVNLDSRMSKVKMGGRDTQKRGTGLAPDGTEKEGEEPMIKLLSVEKENKPDIELESMKNDYYSGFLDYKVCQVIKKQATFMWRDSGMRRREEIPTIYFQQLHLLKLLKDIKPLPSLQSKNPAPGIYYQRNLKIIYTLMREKKYERTGWVQIPDLWSSSIKLTVLTYLFILKGSPKFLYHIIPSSPRKSNKPFTSIKYNKSFALPLTYHSQSFLLKLFTLFLTIFSFSVKAFIPRPFRYERNLFLFKISSRRIKGKLKGKKANVCSRVKRSAEIF</sequence>
<dbReference type="VEuPathDB" id="FungiDB:VP01_779g3"/>
<reference evidence="2 3" key="1">
    <citation type="submission" date="2015-08" db="EMBL/GenBank/DDBJ databases">
        <title>Next Generation Sequencing and Analysis of the Genome of Puccinia sorghi L Schw, the Causal Agent of Maize Common Rust.</title>
        <authorList>
            <person name="Rochi L."/>
            <person name="Burguener G."/>
            <person name="Darino M."/>
            <person name="Turjanski A."/>
            <person name="Kreff E."/>
            <person name="Dieguez M.J."/>
            <person name="Sacco F."/>
        </authorList>
    </citation>
    <scope>NUCLEOTIDE SEQUENCE [LARGE SCALE GENOMIC DNA]</scope>
    <source>
        <strain evidence="2 3">RO10H11247</strain>
    </source>
</reference>
<evidence type="ECO:0000256" key="1">
    <source>
        <dbReference type="SAM" id="MobiDB-lite"/>
    </source>
</evidence>
<dbReference type="Proteomes" id="UP000037035">
    <property type="component" value="Unassembled WGS sequence"/>
</dbReference>
<comment type="caution">
    <text evidence="2">The sequence shown here is derived from an EMBL/GenBank/DDBJ whole genome shotgun (WGS) entry which is preliminary data.</text>
</comment>